<keyword evidence="1" id="KW-0472">Membrane</keyword>
<dbReference type="Gramene" id="AET7Gv21296700.6">
    <property type="protein sequence ID" value="AET7Gv21296700.6"/>
    <property type="gene ID" value="AET7Gv21296700"/>
</dbReference>
<dbReference type="PANTHER" id="PTHR33115:SF22">
    <property type="entry name" value="OS12G0449900 PROTEIN"/>
    <property type="match status" value="1"/>
</dbReference>
<dbReference type="PANTHER" id="PTHR33115">
    <property type="entry name" value="ARM REPEAT SUPERFAMILY PROTEIN"/>
    <property type="match status" value="1"/>
</dbReference>
<reference evidence="3" key="2">
    <citation type="journal article" date="2017" name="Nat. Plants">
        <title>The Aegilops tauschii genome reveals multiple impacts of transposons.</title>
        <authorList>
            <person name="Zhao G."/>
            <person name="Zou C."/>
            <person name="Li K."/>
            <person name="Wang K."/>
            <person name="Li T."/>
            <person name="Gao L."/>
            <person name="Zhang X."/>
            <person name="Wang H."/>
            <person name="Yang Z."/>
            <person name="Liu X."/>
            <person name="Jiang W."/>
            <person name="Mao L."/>
            <person name="Kong X."/>
            <person name="Jiao Y."/>
            <person name="Jia J."/>
        </authorList>
    </citation>
    <scope>NUCLEOTIDE SEQUENCE [LARGE SCALE GENOMIC DNA]</scope>
    <source>
        <strain evidence="3">cv. AL8/78</strain>
    </source>
</reference>
<name>A0A453T944_AEGTS</name>
<feature type="transmembrane region" description="Helical" evidence="1">
    <location>
        <begin position="28"/>
        <end position="48"/>
    </location>
</feature>
<reference evidence="2" key="3">
    <citation type="journal article" date="2017" name="Nature">
        <title>Genome sequence of the progenitor of the wheat D genome Aegilops tauschii.</title>
        <authorList>
            <person name="Luo M.C."/>
            <person name="Gu Y.Q."/>
            <person name="Puiu D."/>
            <person name="Wang H."/>
            <person name="Twardziok S.O."/>
            <person name="Deal K.R."/>
            <person name="Huo N."/>
            <person name="Zhu T."/>
            <person name="Wang L."/>
            <person name="Wang Y."/>
            <person name="McGuire P.E."/>
            <person name="Liu S."/>
            <person name="Long H."/>
            <person name="Ramasamy R.K."/>
            <person name="Rodriguez J.C."/>
            <person name="Van S.L."/>
            <person name="Yuan L."/>
            <person name="Wang Z."/>
            <person name="Xia Z."/>
            <person name="Xiao L."/>
            <person name="Anderson O.D."/>
            <person name="Ouyang S."/>
            <person name="Liang Y."/>
            <person name="Zimin A.V."/>
            <person name="Pertea G."/>
            <person name="Qi P."/>
            <person name="Bennetzen J.L."/>
            <person name="Dai X."/>
            <person name="Dawson M.W."/>
            <person name="Muller H.G."/>
            <person name="Kugler K."/>
            <person name="Rivarola-Duarte L."/>
            <person name="Spannagl M."/>
            <person name="Mayer K.F.X."/>
            <person name="Lu F.H."/>
            <person name="Bevan M.W."/>
            <person name="Leroy P."/>
            <person name="Li P."/>
            <person name="You F.M."/>
            <person name="Sun Q."/>
            <person name="Liu Z."/>
            <person name="Lyons E."/>
            <person name="Wicker T."/>
            <person name="Salzberg S.L."/>
            <person name="Devos K.M."/>
            <person name="Dvorak J."/>
        </authorList>
    </citation>
    <scope>NUCLEOTIDE SEQUENCE [LARGE SCALE GENOMIC DNA]</scope>
    <source>
        <strain evidence="2">cv. AL8/78</strain>
    </source>
</reference>
<protein>
    <submittedName>
        <fullName evidence="2">Uncharacterized protein</fullName>
    </submittedName>
</protein>
<organism evidence="2 3">
    <name type="scientific">Aegilops tauschii subsp. strangulata</name>
    <name type="common">Goatgrass</name>
    <dbReference type="NCBI Taxonomy" id="200361"/>
    <lineage>
        <taxon>Eukaryota</taxon>
        <taxon>Viridiplantae</taxon>
        <taxon>Streptophyta</taxon>
        <taxon>Embryophyta</taxon>
        <taxon>Tracheophyta</taxon>
        <taxon>Spermatophyta</taxon>
        <taxon>Magnoliopsida</taxon>
        <taxon>Liliopsida</taxon>
        <taxon>Poales</taxon>
        <taxon>Poaceae</taxon>
        <taxon>BOP clade</taxon>
        <taxon>Pooideae</taxon>
        <taxon>Triticodae</taxon>
        <taxon>Triticeae</taxon>
        <taxon>Triticinae</taxon>
        <taxon>Aegilops</taxon>
    </lineage>
</organism>
<keyword evidence="1" id="KW-1133">Transmembrane helix</keyword>
<evidence type="ECO:0000313" key="2">
    <source>
        <dbReference type="EnsemblPlants" id="AET7Gv21296700.6"/>
    </source>
</evidence>
<sequence>MTSCFQEAVRMAREEPDTRWNEVGSINCYALFMAYLLMAVRGLAYLVITWSTVVLLGGFVSNLGKKDFWSLTIITLVLTPRYMTTKVFLLGHGISI</sequence>
<keyword evidence="3" id="KW-1185">Reference proteome</keyword>
<keyword evidence="1" id="KW-0812">Transmembrane</keyword>
<reference evidence="2" key="5">
    <citation type="journal article" date="2021" name="G3 (Bethesda)">
        <title>Aegilops tauschii genome assembly Aet v5.0 features greater sequence contiguity and improved annotation.</title>
        <authorList>
            <person name="Wang L."/>
            <person name="Zhu T."/>
            <person name="Rodriguez J.C."/>
            <person name="Deal K.R."/>
            <person name="Dubcovsky J."/>
            <person name="McGuire P.E."/>
            <person name="Lux T."/>
            <person name="Spannagl M."/>
            <person name="Mayer K.F.X."/>
            <person name="Baldrich P."/>
            <person name="Meyers B.C."/>
            <person name="Huo N."/>
            <person name="Gu Y.Q."/>
            <person name="Zhou H."/>
            <person name="Devos K.M."/>
            <person name="Bennetzen J.L."/>
            <person name="Unver T."/>
            <person name="Budak H."/>
            <person name="Gulick P.J."/>
            <person name="Galiba G."/>
            <person name="Kalapos B."/>
            <person name="Nelson D.R."/>
            <person name="Li P."/>
            <person name="You F.M."/>
            <person name="Luo M.C."/>
            <person name="Dvorak J."/>
        </authorList>
    </citation>
    <scope>NUCLEOTIDE SEQUENCE [LARGE SCALE GENOMIC DNA]</scope>
    <source>
        <strain evidence="2">cv. AL8/78</strain>
    </source>
</reference>
<accession>A0A453T944</accession>
<dbReference type="EnsemblPlants" id="AET7Gv21296700.6">
    <property type="protein sequence ID" value="AET7Gv21296700.6"/>
    <property type="gene ID" value="AET7Gv21296700"/>
</dbReference>
<reference evidence="3" key="1">
    <citation type="journal article" date="2014" name="Science">
        <title>Ancient hybridizations among the ancestral genomes of bread wheat.</title>
        <authorList>
            <consortium name="International Wheat Genome Sequencing Consortium,"/>
            <person name="Marcussen T."/>
            <person name="Sandve S.R."/>
            <person name="Heier L."/>
            <person name="Spannagl M."/>
            <person name="Pfeifer M."/>
            <person name="Jakobsen K.S."/>
            <person name="Wulff B.B."/>
            <person name="Steuernagel B."/>
            <person name="Mayer K.F."/>
            <person name="Olsen O.A."/>
        </authorList>
    </citation>
    <scope>NUCLEOTIDE SEQUENCE [LARGE SCALE GENOMIC DNA]</scope>
    <source>
        <strain evidence="3">cv. AL8/78</strain>
    </source>
</reference>
<proteinExistence type="predicted"/>
<evidence type="ECO:0000256" key="1">
    <source>
        <dbReference type="SAM" id="Phobius"/>
    </source>
</evidence>
<dbReference type="Proteomes" id="UP000015105">
    <property type="component" value="Chromosome 7D"/>
</dbReference>
<dbReference type="AlphaFoldDB" id="A0A453T944"/>
<reference evidence="2" key="4">
    <citation type="submission" date="2019-03" db="UniProtKB">
        <authorList>
            <consortium name="EnsemblPlants"/>
        </authorList>
    </citation>
    <scope>IDENTIFICATION</scope>
</reference>
<feature type="transmembrane region" description="Helical" evidence="1">
    <location>
        <begin position="68"/>
        <end position="89"/>
    </location>
</feature>
<evidence type="ECO:0000313" key="3">
    <source>
        <dbReference type="Proteomes" id="UP000015105"/>
    </source>
</evidence>